<reference evidence="1 2" key="1">
    <citation type="submission" date="2017-09" db="EMBL/GenBank/DDBJ databases">
        <title>Large-scale bioinformatics analysis of Bacillus genomes uncovers conserved roles of natural products in bacterial physiology.</title>
        <authorList>
            <consortium name="Agbiome Team Llc"/>
            <person name="Bleich R.M."/>
            <person name="Grubbs K.J."/>
            <person name="Santa Maria K.C."/>
            <person name="Allen S.E."/>
            <person name="Farag S."/>
            <person name="Shank E.A."/>
            <person name="Bowers A."/>
        </authorList>
    </citation>
    <scope>NUCLEOTIDE SEQUENCE [LARGE SCALE GENOMIC DNA]</scope>
    <source>
        <strain evidence="1 2">AFS058004</strain>
    </source>
</reference>
<name>A0A9X7BVA7_BACTU</name>
<accession>A0A9X7BVA7</accession>
<sequence>MFLCINRFLCVNTDKKEEKERFFMMVALKNHRDYFCRKAGSQDDFLRAIETGIRLASYFTSD</sequence>
<protein>
    <submittedName>
        <fullName evidence="1">Uncharacterized protein</fullName>
    </submittedName>
</protein>
<organism evidence="1 2">
    <name type="scientific">Bacillus thuringiensis</name>
    <dbReference type="NCBI Taxonomy" id="1428"/>
    <lineage>
        <taxon>Bacteria</taxon>
        <taxon>Bacillati</taxon>
        <taxon>Bacillota</taxon>
        <taxon>Bacilli</taxon>
        <taxon>Bacillales</taxon>
        <taxon>Bacillaceae</taxon>
        <taxon>Bacillus</taxon>
        <taxon>Bacillus cereus group</taxon>
    </lineage>
</organism>
<dbReference type="Proteomes" id="UP000222944">
    <property type="component" value="Unassembled WGS sequence"/>
</dbReference>
<evidence type="ECO:0000313" key="2">
    <source>
        <dbReference type="Proteomes" id="UP000222944"/>
    </source>
</evidence>
<gene>
    <name evidence="1" type="ORF">CN899_25445</name>
</gene>
<comment type="caution">
    <text evidence="1">The sequence shown here is derived from an EMBL/GenBank/DDBJ whole genome shotgun (WGS) entry which is preliminary data.</text>
</comment>
<evidence type="ECO:0000313" key="1">
    <source>
        <dbReference type="EMBL" id="PGH79637.1"/>
    </source>
</evidence>
<proteinExistence type="predicted"/>
<dbReference type="AlphaFoldDB" id="A0A9X7BVA7"/>
<dbReference type="EMBL" id="NUFN01000037">
    <property type="protein sequence ID" value="PGH79637.1"/>
    <property type="molecule type" value="Genomic_DNA"/>
</dbReference>